<evidence type="ECO:0000256" key="1">
    <source>
        <dbReference type="SAM" id="MobiDB-lite"/>
    </source>
</evidence>
<gene>
    <name evidence="2" type="ORF">DGMP_17570</name>
</gene>
<evidence type="ECO:0000313" key="3">
    <source>
        <dbReference type="Proteomes" id="UP000826725"/>
    </source>
</evidence>
<dbReference type="Proteomes" id="UP000826725">
    <property type="component" value="Chromosome"/>
</dbReference>
<accession>A0A8D5FMQ3</accession>
<dbReference type="AlphaFoldDB" id="A0A8D5FMQ3"/>
<sequence>MEKWRRKEKDIITIITTEKECRSQGVCIFQEKSPKEPQCGSFGLPGMQQKNSVDMI</sequence>
<keyword evidence="3" id="KW-1185">Reference proteome</keyword>
<reference evidence="2" key="1">
    <citation type="submission" date="2020-09" db="EMBL/GenBank/DDBJ databases">
        <title>Desulfogranum mesoprofundum gen. nov., sp. nov., a novel mesophilic, sulfate-reducing chemolithoautotroph isolated from a deep-sea hydrothermal vent chimney in the Suiyo Seamount.</title>
        <authorList>
            <person name="Hashimoto Y."/>
            <person name="Nakagawa S."/>
        </authorList>
    </citation>
    <scope>NUCLEOTIDE SEQUENCE</scope>
    <source>
        <strain evidence="2">KT2</strain>
    </source>
</reference>
<dbReference type="KEGG" id="dbk:DGMP_17570"/>
<protein>
    <submittedName>
        <fullName evidence="2">Uncharacterized protein</fullName>
    </submittedName>
</protein>
<organism evidence="2 3">
    <name type="scientific">Desulfomarina profundi</name>
    <dbReference type="NCBI Taxonomy" id="2772557"/>
    <lineage>
        <taxon>Bacteria</taxon>
        <taxon>Pseudomonadati</taxon>
        <taxon>Thermodesulfobacteriota</taxon>
        <taxon>Desulfobulbia</taxon>
        <taxon>Desulfobulbales</taxon>
        <taxon>Desulfobulbaceae</taxon>
        <taxon>Desulfomarina</taxon>
    </lineage>
</organism>
<feature type="region of interest" description="Disordered" evidence="1">
    <location>
        <begin position="36"/>
        <end position="56"/>
    </location>
</feature>
<name>A0A8D5FMQ3_9BACT</name>
<proteinExistence type="predicted"/>
<evidence type="ECO:0000313" key="2">
    <source>
        <dbReference type="EMBL" id="BCL61064.1"/>
    </source>
</evidence>
<dbReference type="EMBL" id="AP024086">
    <property type="protein sequence ID" value="BCL61064.1"/>
    <property type="molecule type" value="Genomic_DNA"/>
</dbReference>